<feature type="region of interest" description="Disordered" evidence="1">
    <location>
        <begin position="199"/>
        <end position="229"/>
    </location>
</feature>
<dbReference type="EMBL" id="JAWQEG010008562">
    <property type="protein sequence ID" value="KAK3850072.1"/>
    <property type="molecule type" value="Genomic_DNA"/>
</dbReference>
<feature type="region of interest" description="Disordered" evidence="1">
    <location>
        <begin position="445"/>
        <end position="838"/>
    </location>
</feature>
<accession>A0AAE1BG12</accession>
<feature type="compositionally biased region" description="Low complexity" evidence="1">
    <location>
        <begin position="204"/>
        <end position="222"/>
    </location>
</feature>
<evidence type="ECO:0000256" key="1">
    <source>
        <dbReference type="SAM" id="MobiDB-lite"/>
    </source>
</evidence>
<feature type="compositionally biased region" description="Polar residues" evidence="1">
    <location>
        <begin position="1066"/>
        <end position="1080"/>
    </location>
</feature>
<feature type="compositionally biased region" description="Basic and acidic residues" evidence="1">
    <location>
        <begin position="614"/>
        <end position="705"/>
    </location>
</feature>
<dbReference type="Proteomes" id="UP001286313">
    <property type="component" value="Unassembled WGS sequence"/>
</dbReference>
<feature type="non-terminal residue" evidence="2">
    <location>
        <position position="1"/>
    </location>
</feature>
<reference evidence="2" key="1">
    <citation type="submission" date="2023-10" db="EMBL/GenBank/DDBJ databases">
        <title>Genome assemblies of two species of porcelain crab, Petrolisthes cinctipes and Petrolisthes manimaculis (Anomura: Porcellanidae).</title>
        <authorList>
            <person name="Angst P."/>
        </authorList>
    </citation>
    <scope>NUCLEOTIDE SEQUENCE</scope>
    <source>
        <strain evidence="2">PB745_01</strain>
        <tissue evidence="2">Gill</tissue>
    </source>
</reference>
<feature type="compositionally biased region" description="Basic and acidic residues" evidence="1">
    <location>
        <begin position="943"/>
        <end position="965"/>
    </location>
</feature>
<feature type="region of interest" description="Disordered" evidence="1">
    <location>
        <begin position="1"/>
        <end position="150"/>
    </location>
</feature>
<protein>
    <submittedName>
        <fullName evidence="2">Uncharacterized protein</fullName>
    </submittedName>
</protein>
<gene>
    <name evidence="2" type="ORF">Pcinc_043197</name>
</gene>
<feature type="compositionally biased region" description="Polar residues" evidence="1">
    <location>
        <begin position="109"/>
        <end position="120"/>
    </location>
</feature>
<feature type="compositionally biased region" description="Basic residues" evidence="1">
    <location>
        <begin position="742"/>
        <end position="752"/>
    </location>
</feature>
<feature type="region of interest" description="Disordered" evidence="1">
    <location>
        <begin position="265"/>
        <end position="359"/>
    </location>
</feature>
<feature type="compositionally biased region" description="Polar residues" evidence="1">
    <location>
        <begin position="496"/>
        <end position="510"/>
    </location>
</feature>
<evidence type="ECO:0000313" key="3">
    <source>
        <dbReference type="Proteomes" id="UP001286313"/>
    </source>
</evidence>
<evidence type="ECO:0000313" key="2">
    <source>
        <dbReference type="EMBL" id="KAK3850072.1"/>
    </source>
</evidence>
<feature type="region of interest" description="Disordered" evidence="1">
    <location>
        <begin position="1485"/>
        <end position="1509"/>
    </location>
</feature>
<feature type="compositionally biased region" description="Basic and acidic residues" evidence="1">
    <location>
        <begin position="714"/>
        <end position="741"/>
    </location>
</feature>
<name>A0AAE1BG12_PETCI</name>
<feature type="compositionally biased region" description="Basic and acidic residues" evidence="1">
    <location>
        <begin position="83"/>
        <end position="97"/>
    </location>
</feature>
<feature type="compositionally biased region" description="Polar residues" evidence="1">
    <location>
        <begin position="1015"/>
        <end position="1057"/>
    </location>
</feature>
<feature type="compositionally biased region" description="Basic and acidic residues" evidence="1">
    <location>
        <begin position="174"/>
        <end position="186"/>
    </location>
</feature>
<feature type="compositionally biased region" description="Polar residues" evidence="1">
    <location>
        <begin position="598"/>
        <end position="609"/>
    </location>
</feature>
<feature type="compositionally biased region" description="Low complexity" evidence="1">
    <location>
        <begin position="20"/>
        <end position="32"/>
    </location>
</feature>
<feature type="compositionally biased region" description="Polar residues" evidence="1">
    <location>
        <begin position="818"/>
        <end position="831"/>
    </location>
</feature>
<feature type="compositionally biased region" description="Low complexity" evidence="1">
    <location>
        <begin position="1004"/>
        <end position="1014"/>
    </location>
</feature>
<keyword evidence="3" id="KW-1185">Reference proteome</keyword>
<feature type="compositionally biased region" description="Polar residues" evidence="1">
    <location>
        <begin position="966"/>
        <end position="976"/>
    </location>
</feature>
<feature type="region of interest" description="Disordered" evidence="1">
    <location>
        <begin position="1164"/>
        <end position="1187"/>
    </location>
</feature>
<proteinExistence type="predicted"/>
<feature type="compositionally biased region" description="Polar residues" evidence="1">
    <location>
        <begin position="475"/>
        <end position="485"/>
    </location>
</feature>
<feature type="region of interest" description="Disordered" evidence="1">
    <location>
        <begin position="908"/>
        <end position="1089"/>
    </location>
</feature>
<organism evidence="2 3">
    <name type="scientific">Petrolisthes cinctipes</name>
    <name type="common">Flat porcelain crab</name>
    <dbReference type="NCBI Taxonomy" id="88211"/>
    <lineage>
        <taxon>Eukaryota</taxon>
        <taxon>Metazoa</taxon>
        <taxon>Ecdysozoa</taxon>
        <taxon>Arthropoda</taxon>
        <taxon>Crustacea</taxon>
        <taxon>Multicrustacea</taxon>
        <taxon>Malacostraca</taxon>
        <taxon>Eumalacostraca</taxon>
        <taxon>Eucarida</taxon>
        <taxon>Decapoda</taxon>
        <taxon>Pleocyemata</taxon>
        <taxon>Anomura</taxon>
        <taxon>Galatheoidea</taxon>
        <taxon>Porcellanidae</taxon>
        <taxon>Petrolisthes</taxon>
    </lineage>
</organism>
<feature type="compositionally biased region" description="Low complexity" evidence="1">
    <location>
        <begin position="1164"/>
        <end position="1180"/>
    </location>
</feature>
<feature type="compositionally biased region" description="Basic and acidic residues" evidence="1">
    <location>
        <begin position="924"/>
        <end position="934"/>
    </location>
</feature>
<feature type="compositionally biased region" description="Basic and acidic residues" evidence="1">
    <location>
        <begin position="445"/>
        <end position="459"/>
    </location>
</feature>
<comment type="caution">
    <text evidence="2">The sequence shown here is derived from an EMBL/GenBank/DDBJ whole genome shotgun (WGS) entry which is preliminary data.</text>
</comment>
<sequence length="1552" mass="171558">MKDLNNSLASKDKSLRQSRKSSSSPSPSPSSGYRDDQPLIDPQLYATPDQYGYSPETASQRYTPEGVPQQQRQQQGQHNTLSETERQRYQEEFEQRYYSESVPLDYSHETQQYNSESATVPSEYERRNSCAEEEEESRGGAGGGPWPSRMSLGSLVGYLMSGAAKKVGLTKGPKLPEYERPKDREEGMIHGAPILHNVTTMGATSTPNSSSDSTTSSFSPSSHDFDTTTQAEVYQTIPEEEEEEPVVEPLYQTSMADVVKTAMENKGKIRAIDKAKAKKEREEEKQRLKSEKEEEKLRLKKEKEEEKLRAKREKEETKLKAEQEKEEKRLKAEHEKEEKMLRAEQEKEEKMMQRLKNEEKQTVVQIDAHVEGDAKSQASNAASHTLNNITSGASTVLHYQGGVAATPSGSTINMTTGENNIGNSAVQDLPLIKEKVSHEMKNRLLNNKAKEKHEKDNEYHPTQTTEMALDEKLKTTSSGPPSNIVSKEEDVDQNVADKQNSPSNPIATEKTNGEPKFLRMISEQEQSDKADAPTSTIRNNRSESDEVSGKVNVKSPRSDEKSPDGVLQFMSSGGGAKGKSSSSGRSDSRDGKLMNEVSLESGSNSFSATKKSKERSNVSRPSSKDRPGFSRPTSKERPGFSRPTSKERPGFSRPTSKERPGFSRPTSKERPGFSRPTSKERPGLSRPTSKDRPTLSRPTSKERPTKSGKSSRSTSRDRSATMSHEKVPLESVKEAANESSHHHYKPQQKQRQSRPTSREPRSAESSKILKAQASERLHSGDLTLPPASSPRPAKMTRHSYTSTEFKPSFQEKQENQEDNITTSSGPKTSVLENRENQEKNVAKLYKKLTGKNRESEMHVPETSKVIINNDGVQSSLKTKDTEDTVYNTSSLLEPPKVQTSSTKDIIVKNIPSGTKTAEELNPVKSEEQELKSTKSAEQGIKMTKSEEQELKNSAKGESVQKDDTHSNSSKMSSGSDAESHRSLVAITAEENLMYSRGQSPRPGSSFSQHSQSKSGDVQATTKFHTQVIRSLKDNQSPYKIQPQVTKPPSSTDATNGGTDRVREKSVSQPAMSKPSPTGQSILRDGETGSVVVAAGGGQASAAPASALLEVEPGGGIVKNATSEVLKGSVQASDDVGRTIVIKTRGYEEPPVLKTIARSDHVLHTTSNTEGTGQTSTSSSTAAGPQNRSVREDVLVKGLEESVIYNSGDRISLSNSPGQSAMPYQVTHRGSTLSAVEVPEGTINTVSLAVSQGGSNPVRPIPVREHFSVPTSSIFDRKTSNSSFSGSSLWHKARPLVVRPSLDSYFREPREYEDFLPREPVRPVLQRRSSLGKIDVPDPYDDYYYDDYEDENARLDRLRESRGSQTKLEEYRRTPPIIIASGLVPKNLESLTSEYQAKNPDGGTHKNSTTINDNTLANNYSNNQRNAANNRNNHQGFKDKDQNFQDLRYQHDLSTTQGAAITAPLVASQQKQNIGDVFDRLHNNRRAEQGLVAPKKSESKTNLRRSPGRPVRILEQPSPPHFEDQHLNHNGVTNRTLATTYSADYMRTGNDAM</sequence>
<feature type="region of interest" description="Disordered" evidence="1">
    <location>
        <begin position="166"/>
        <end position="186"/>
    </location>
</feature>